<keyword evidence="11 18" id="KW-0812">Transmembrane</keyword>
<evidence type="ECO:0000256" key="18">
    <source>
        <dbReference type="RuleBase" id="RU003938"/>
    </source>
</evidence>
<dbReference type="GO" id="GO:0004605">
    <property type="term" value="F:phosphatidate cytidylyltransferase activity"/>
    <property type="evidence" value="ECO:0007669"/>
    <property type="project" value="UniProtKB-EC"/>
</dbReference>
<keyword evidence="12 18" id="KW-0548">Nucleotidyltransferase</keyword>
<comment type="pathway">
    <text evidence="3 18">Phospholipid metabolism; CDP-diacylglycerol biosynthesis; CDP-diacylglycerol from sn-glycerol 3-phosphate: step 3/3.</text>
</comment>
<dbReference type="GO" id="GO:0016024">
    <property type="term" value="P:CDP-diacylglycerol biosynthetic process"/>
    <property type="evidence" value="ECO:0007669"/>
    <property type="project" value="UniProtKB-UniPathway"/>
</dbReference>
<organism evidence="20 21">
    <name type="scientific">Lautropia dentalis</name>
    <dbReference type="NCBI Taxonomy" id="2490857"/>
    <lineage>
        <taxon>Bacteria</taxon>
        <taxon>Pseudomonadati</taxon>
        <taxon>Pseudomonadota</taxon>
        <taxon>Betaproteobacteria</taxon>
        <taxon>Burkholderiales</taxon>
        <taxon>Burkholderiaceae</taxon>
        <taxon>Lautropia</taxon>
    </lineage>
</organism>
<comment type="pathway">
    <text evidence="4">Lipid metabolism.</text>
</comment>
<protein>
    <recommendedName>
        <fullName evidence="7 18">Phosphatidate cytidylyltransferase</fullName>
        <ecNumber evidence="6 18">2.7.7.41</ecNumber>
    </recommendedName>
</protein>
<evidence type="ECO:0000256" key="6">
    <source>
        <dbReference type="ARBA" id="ARBA00012487"/>
    </source>
</evidence>
<name>A0A426FS28_9BURK</name>
<evidence type="ECO:0000256" key="13">
    <source>
        <dbReference type="ARBA" id="ARBA00022989"/>
    </source>
</evidence>
<evidence type="ECO:0000256" key="1">
    <source>
        <dbReference type="ARBA" id="ARBA00001698"/>
    </source>
</evidence>
<keyword evidence="9" id="KW-0444">Lipid biosynthesis</keyword>
<dbReference type="PANTHER" id="PTHR46382:SF1">
    <property type="entry name" value="PHOSPHATIDATE CYTIDYLYLTRANSFERASE"/>
    <property type="match status" value="1"/>
</dbReference>
<evidence type="ECO:0000256" key="19">
    <source>
        <dbReference type="SAM" id="Phobius"/>
    </source>
</evidence>
<dbReference type="Proteomes" id="UP000270261">
    <property type="component" value="Unassembled WGS sequence"/>
</dbReference>
<feature type="transmembrane region" description="Helical" evidence="19">
    <location>
        <begin position="99"/>
        <end position="120"/>
    </location>
</feature>
<feature type="transmembrane region" description="Helical" evidence="19">
    <location>
        <begin position="76"/>
        <end position="93"/>
    </location>
</feature>
<evidence type="ECO:0000256" key="9">
    <source>
        <dbReference type="ARBA" id="ARBA00022516"/>
    </source>
</evidence>
<feature type="transmembrane region" description="Helical" evidence="19">
    <location>
        <begin position="20"/>
        <end position="45"/>
    </location>
</feature>
<comment type="caution">
    <text evidence="20">The sequence shown here is derived from an EMBL/GenBank/DDBJ whole genome shotgun (WGS) entry which is preliminary data.</text>
</comment>
<dbReference type="AlphaFoldDB" id="A0A426FS28"/>
<keyword evidence="21" id="KW-1185">Reference proteome</keyword>
<accession>A0A426FS28</accession>
<dbReference type="EC" id="2.7.7.41" evidence="6 18"/>
<evidence type="ECO:0000256" key="17">
    <source>
        <dbReference type="ARBA" id="ARBA00023264"/>
    </source>
</evidence>
<feature type="transmembrane region" description="Helical" evidence="19">
    <location>
        <begin position="156"/>
        <end position="175"/>
    </location>
</feature>
<evidence type="ECO:0000256" key="16">
    <source>
        <dbReference type="ARBA" id="ARBA00023209"/>
    </source>
</evidence>
<proteinExistence type="inferred from homology"/>
<keyword evidence="13 19" id="KW-1133">Transmembrane helix</keyword>
<keyword evidence="16" id="KW-0594">Phospholipid biosynthesis</keyword>
<keyword evidence="14" id="KW-0443">Lipid metabolism</keyword>
<keyword evidence="15 19" id="KW-0472">Membrane</keyword>
<keyword evidence="8" id="KW-1003">Cell membrane</keyword>
<dbReference type="EMBL" id="RRUE01000001">
    <property type="protein sequence ID" value="RRN45467.1"/>
    <property type="molecule type" value="Genomic_DNA"/>
</dbReference>
<evidence type="ECO:0000256" key="14">
    <source>
        <dbReference type="ARBA" id="ARBA00023098"/>
    </source>
</evidence>
<comment type="catalytic activity">
    <reaction evidence="1 18">
        <text>a 1,2-diacyl-sn-glycero-3-phosphate + CTP + H(+) = a CDP-1,2-diacyl-sn-glycerol + diphosphate</text>
        <dbReference type="Rhea" id="RHEA:16229"/>
        <dbReference type="ChEBI" id="CHEBI:15378"/>
        <dbReference type="ChEBI" id="CHEBI:33019"/>
        <dbReference type="ChEBI" id="CHEBI:37563"/>
        <dbReference type="ChEBI" id="CHEBI:58332"/>
        <dbReference type="ChEBI" id="CHEBI:58608"/>
        <dbReference type="EC" id="2.7.7.41"/>
    </reaction>
</comment>
<evidence type="ECO:0000256" key="7">
    <source>
        <dbReference type="ARBA" id="ARBA00019373"/>
    </source>
</evidence>
<gene>
    <name evidence="20" type="ORF">EHV23_04550</name>
</gene>
<evidence type="ECO:0000256" key="2">
    <source>
        <dbReference type="ARBA" id="ARBA00004651"/>
    </source>
</evidence>
<reference evidence="20 21" key="1">
    <citation type="submission" date="2018-11" db="EMBL/GenBank/DDBJ databases">
        <title>Genome sequencing of Lautropia sp. KCOM 2505 (= ChDC F240).</title>
        <authorList>
            <person name="Kook J.-K."/>
            <person name="Park S.-N."/>
            <person name="Lim Y.K."/>
        </authorList>
    </citation>
    <scope>NUCLEOTIDE SEQUENCE [LARGE SCALE GENOMIC DNA]</scope>
    <source>
        <strain evidence="20 21">KCOM 2505</strain>
    </source>
</reference>
<evidence type="ECO:0000256" key="12">
    <source>
        <dbReference type="ARBA" id="ARBA00022695"/>
    </source>
</evidence>
<dbReference type="InterPro" id="IPR000374">
    <property type="entry name" value="PC_trans"/>
</dbReference>
<evidence type="ECO:0000256" key="10">
    <source>
        <dbReference type="ARBA" id="ARBA00022679"/>
    </source>
</evidence>
<evidence type="ECO:0000256" key="4">
    <source>
        <dbReference type="ARBA" id="ARBA00005189"/>
    </source>
</evidence>
<feature type="transmembrane region" description="Helical" evidence="19">
    <location>
        <begin position="196"/>
        <end position="214"/>
    </location>
</feature>
<feature type="transmembrane region" description="Helical" evidence="19">
    <location>
        <begin position="234"/>
        <end position="252"/>
    </location>
</feature>
<evidence type="ECO:0000256" key="11">
    <source>
        <dbReference type="ARBA" id="ARBA00022692"/>
    </source>
</evidence>
<dbReference type="GO" id="GO:0005886">
    <property type="term" value="C:plasma membrane"/>
    <property type="evidence" value="ECO:0007669"/>
    <property type="project" value="UniProtKB-SubCell"/>
</dbReference>
<comment type="similarity">
    <text evidence="5 18">Belongs to the CDS family.</text>
</comment>
<dbReference type="PROSITE" id="PS01315">
    <property type="entry name" value="CDS"/>
    <property type="match status" value="1"/>
</dbReference>
<evidence type="ECO:0000256" key="8">
    <source>
        <dbReference type="ARBA" id="ARBA00022475"/>
    </source>
</evidence>
<evidence type="ECO:0000313" key="21">
    <source>
        <dbReference type="Proteomes" id="UP000270261"/>
    </source>
</evidence>
<sequence length="300" mass="32387">MCCPGLLLCLQRFPGFQHSLFWFVCMLKQRIITAVVLFAVIVAVLAWGRPAAWGVLMLPVMAVTIHEWMRLLHMPATPVVLSTLGLGVLYILARDPYLHAPGWLIPVLLVGLAAWIGVAFRSVFRVEPVPTSPWLVGVFMLQLWVSLYELRLAGTGVLLSAMAIVWLADIGAYFSGRAWGRRKLAPRVSPGKSWEGVWGGAALVVVTAGLLVLGHSGGTGSRFPLFSTQLAEEAGLAGMAFVLLVLVGLSVMGDLYESLLKRHAGVKDSGACLPGHGGMFDRIDALIPAMPACLLIWLLL</sequence>
<dbReference type="Pfam" id="PF01148">
    <property type="entry name" value="CTP_transf_1"/>
    <property type="match status" value="1"/>
</dbReference>
<keyword evidence="17" id="KW-1208">Phospholipid metabolism</keyword>
<comment type="subcellular location">
    <subcellularLocation>
        <location evidence="2">Cell membrane</location>
        <topology evidence="2">Multi-pass membrane protein</topology>
    </subcellularLocation>
</comment>
<dbReference type="PANTHER" id="PTHR46382">
    <property type="entry name" value="PHOSPHATIDATE CYTIDYLYLTRANSFERASE"/>
    <property type="match status" value="1"/>
</dbReference>
<evidence type="ECO:0000256" key="3">
    <source>
        <dbReference type="ARBA" id="ARBA00005119"/>
    </source>
</evidence>
<evidence type="ECO:0000313" key="20">
    <source>
        <dbReference type="EMBL" id="RRN45467.1"/>
    </source>
</evidence>
<evidence type="ECO:0000256" key="15">
    <source>
        <dbReference type="ARBA" id="ARBA00023136"/>
    </source>
</evidence>
<dbReference type="UniPathway" id="UPA00557">
    <property type="reaction ID" value="UER00614"/>
</dbReference>
<evidence type="ECO:0000256" key="5">
    <source>
        <dbReference type="ARBA" id="ARBA00010185"/>
    </source>
</evidence>
<keyword evidence="10 18" id="KW-0808">Transferase</keyword>